<feature type="region of interest" description="Disordered" evidence="1">
    <location>
        <begin position="61"/>
        <end position="96"/>
    </location>
</feature>
<dbReference type="AlphaFoldDB" id="A0A4R5EN48"/>
<comment type="caution">
    <text evidence="2">The sequence shown here is derived from an EMBL/GenBank/DDBJ whole genome shotgun (WGS) entry which is preliminary data.</text>
</comment>
<dbReference type="Pfam" id="PF09998">
    <property type="entry name" value="DUF2239"/>
    <property type="match status" value="1"/>
</dbReference>
<accession>A0A4R5EN48</accession>
<evidence type="ECO:0000256" key="1">
    <source>
        <dbReference type="SAM" id="MobiDB-lite"/>
    </source>
</evidence>
<evidence type="ECO:0000313" key="3">
    <source>
        <dbReference type="Proteomes" id="UP000294662"/>
    </source>
</evidence>
<gene>
    <name evidence="2" type="ORF">E1B25_16180</name>
</gene>
<protein>
    <submittedName>
        <fullName evidence="2">DUF2239 family protein</fullName>
    </submittedName>
</protein>
<proteinExistence type="predicted"/>
<dbReference type="EMBL" id="SMFP01000011">
    <property type="protein sequence ID" value="TDE36018.1"/>
    <property type="molecule type" value="Genomic_DNA"/>
</dbReference>
<sequence>MPAGPRSRPCTAFSGTSRIASGPLAEVALALKSTTSPQVQVFDDKTGAVIDLDLRGSAAEITARLSPAPAPGPAPDPDPDAAQDPAPQKPRRGRPKLGVVAREVTLLPRHWDWLAAQPGGASAALRRLVEAARRQDGGATEARAAREACYRFLSAMAGDLPGFEEAARALFADDMATFTARLSTWPDDIRAYARQLAAEPATP</sequence>
<keyword evidence="3" id="KW-1185">Reference proteome</keyword>
<reference evidence="2 3" key="1">
    <citation type="submission" date="2019-03" db="EMBL/GenBank/DDBJ databases">
        <authorList>
            <person name="Zhang S."/>
        </authorList>
    </citation>
    <scope>NUCLEOTIDE SEQUENCE [LARGE SCALE GENOMIC DNA]</scope>
    <source>
        <strain evidence="2 3">S4J41</strain>
    </source>
</reference>
<dbReference type="OrthoDB" id="282960at2"/>
<name>A0A4R5EN48_9RHOB</name>
<evidence type="ECO:0000313" key="2">
    <source>
        <dbReference type="EMBL" id="TDE36018.1"/>
    </source>
</evidence>
<organism evidence="2 3">
    <name type="scientific">Antarcticimicrobium sediminis</name>
    <dbReference type="NCBI Taxonomy" id="2546227"/>
    <lineage>
        <taxon>Bacteria</taxon>
        <taxon>Pseudomonadati</taxon>
        <taxon>Pseudomonadota</taxon>
        <taxon>Alphaproteobacteria</taxon>
        <taxon>Rhodobacterales</taxon>
        <taxon>Paracoccaceae</taxon>
        <taxon>Antarcticimicrobium</taxon>
    </lineage>
</organism>
<dbReference type="Proteomes" id="UP000294662">
    <property type="component" value="Unassembled WGS sequence"/>
</dbReference>
<dbReference type="InterPro" id="IPR018715">
    <property type="entry name" value="DUF2239"/>
</dbReference>